<dbReference type="Proteomes" id="UP000004061">
    <property type="component" value="Unassembled WGS sequence"/>
</dbReference>
<dbReference type="Pfam" id="PF13692">
    <property type="entry name" value="Glyco_trans_1_4"/>
    <property type="match status" value="1"/>
</dbReference>
<organism evidence="3 4">
    <name type="scientific">Limnospira maxima CS-328</name>
    <dbReference type="NCBI Taxonomy" id="513049"/>
    <lineage>
        <taxon>Bacteria</taxon>
        <taxon>Bacillati</taxon>
        <taxon>Cyanobacteriota</taxon>
        <taxon>Cyanophyceae</taxon>
        <taxon>Oscillatoriophycideae</taxon>
        <taxon>Oscillatoriales</taxon>
        <taxon>Sirenicapillariaceae</taxon>
        <taxon>Limnospira</taxon>
    </lineage>
</organism>
<evidence type="ECO:0000313" key="4">
    <source>
        <dbReference type="Proteomes" id="UP000004061"/>
    </source>
</evidence>
<dbReference type="SUPFAM" id="SSF53756">
    <property type="entry name" value="UDP-Glycosyltransferase/glycogen phosphorylase"/>
    <property type="match status" value="1"/>
</dbReference>
<evidence type="ECO:0000256" key="1">
    <source>
        <dbReference type="ARBA" id="ARBA00022676"/>
    </source>
</evidence>
<keyword evidence="1" id="KW-0328">Glycosyltransferase</keyword>
<accession>B5W3C3</accession>
<evidence type="ECO:0000313" key="3">
    <source>
        <dbReference type="EMBL" id="EDZ93941.1"/>
    </source>
</evidence>
<protein>
    <submittedName>
        <fullName evidence="3">Glycosyl transferase group 1</fullName>
    </submittedName>
</protein>
<reference evidence="3 4" key="1">
    <citation type="journal article" date="2011" name="Appl. Environ. Microbiol.">
        <title>Contribution of a Sodium Ion Gradient to Energy Conservation during Fermentation in the Cyanobacterium Arthrospira (Spirulina) maxima CS-328.</title>
        <authorList>
            <person name="Carrieri D."/>
            <person name="Ananyev G."/>
            <person name="Lenz O."/>
            <person name="Bryant D.A."/>
            <person name="Dismukes G.C."/>
        </authorList>
    </citation>
    <scope>NUCLEOTIDE SEQUENCE [LARGE SCALE GENOMIC DNA]</scope>
    <source>
        <strain evidence="3 4">CS-328</strain>
    </source>
</reference>
<dbReference type="PANTHER" id="PTHR12526:SF510">
    <property type="entry name" value="D-INOSITOL 3-PHOSPHATE GLYCOSYLTRANSFERASE"/>
    <property type="match status" value="1"/>
</dbReference>
<keyword evidence="4" id="KW-1185">Reference proteome</keyword>
<dbReference type="Gene3D" id="3.40.50.2000">
    <property type="entry name" value="Glycogen Phosphorylase B"/>
    <property type="match status" value="2"/>
</dbReference>
<comment type="caution">
    <text evidence="3">The sequence shown here is derived from an EMBL/GenBank/DDBJ whole genome shotgun (WGS) entry which is preliminary data.</text>
</comment>
<dbReference type="RefSeq" id="WP_006669695.1">
    <property type="nucleotide sequence ID" value="NZ_ABYK01000025.1"/>
</dbReference>
<proteinExistence type="predicted"/>
<dbReference type="PANTHER" id="PTHR12526">
    <property type="entry name" value="GLYCOSYLTRANSFERASE"/>
    <property type="match status" value="1"/>
</dbReference>
<dbReference type="GO" id="GO:0016757">
    <property type="term" value="F:glycosyltransferase activity"/>
    <property type="evidence" value="ECO:0007669"/>
    <property type="project" value="UniProtKB-KW"/>
</dbReference>
<sequence>MKVSIIVSDLSSQGAGRWGGAVRPFLLAKALKKIDCEVEIVGFYRRDKEGLSSSPDVPIIAIPTHPSYPRFLTSVPKLLNHITGDIIYAYKVKLPSLGIALLHKIKSGYPVILDIDDWELSWNGGDEYQYKPSVFKLFKDIWEPDGALHKIEHPIYLRWAEKLVAKADAVTIHTQFLYDRFGGIYLPNGKDTALFDPSLYNPENSRDKYGLSNYRIVMFPGAPTPSKGLQDVLTALDILNQPDIRLVIVGGNPYNDYDRQLTDKWGRWIIKIPKSPPTVMPEIVAAAHIIVVPQRDTPKSLAQFPLKLTDGMAMAKPVLAARVGDIPEILGDTGYLVDPSSPEQIADTLQLIFSDLEAANNRALKARERCKEFYSIEAMANVLSGVIEKVL</sequence>
<keyword evidence="2 3" id="KW-0808">Transferase</keyword>
<dbReference type="EMBL" id="ABYK01000025">
    <property type="protein sequence ID" value="EDZ93941.1"/>
    <property type="molecule type" value="Genomic_DNA"/>
</dbReference>
<name>B5W3C3_LIMMA</name>
<evidence type="ECO:0000256" key="2">
    <source>
        <dbReference type="ARBA" id="ARBA00022679"/>
    </source>
</evidence>
<dbReference type="AlphaFoldDB" id="B5W3C3"/>
<gene>
    <name evidence="3" type="ORF">AmaxDRAFT_3301</name>
</gene>